<dbReference type="Proteomes" id="UP001169862">
    <property type="component" value="Unassembled WGS sequence"/>
</dbReference>
<dbReference type="NCBIfam" id="TIGR02532">
    <property type="entry name" value="IV_pilin_GFxxxE"/>
    <property type="match status" value="1"/>
</dbReference>
<sequence length="174" mass="18589">MKAPASEAGFSLIEIVLTIAIIGVALTVMIAAWAQMAKRTGDPFFQAKAAFLGQAYIEEILTKRFDENTPVGGLPACTATNCSSALGPDAQSDGSTELRSAFDDVDDYNGLVETPSENALGLVRPEYNDYQVSIVVAYAGGDFSRPAHTAKKVDVWVTPPGETAIRFTAYRGNY</sequence>
<name>A0AAW7XGP6_9GAMM</name>
<comment type="caution">
    <text evidence="2">The sequence shown here is derived from an EMBL/GenBank/DDBJ whole genome shotgun (WGS) entry which is preliminary data.</text>
</comment>
<reference evidence="2" key="1">
    <citation type="submission" date="2023-07" db="EMBL/GenBank/DDBJ databases">
        <title>Genome content predicts the carbon catabolic preferences of heterotrophic bacteria.</title>
        <authorList>
            <person name="Gralka M."/>
        </authorList>
    </citation>
    <scope>NUCLEOTIDE SEQUENCE</scope>
    <source>
        <strain evidence="3">5G01</strain>
        <strain evidence="2">I2M16</strain>
    </source>
</reference>
<organism evidence="2 4">
    <name type="scientific">Neptunomonas phycophila</name>
    <dbReference type="NCBI Taxonomy" id="1572645"/>
    <lineage>
        <taxon>Bacteria</taxon>
        <taxon>Pseudomonadati</taxon>
        <taxon>Pseudomonadota</taxon>
        <taxon>Gammaproteobacteria</taxon>
        <taxon>Oceanospirillales</taxon>
        <taxon>Oceanospirillaceae</taxon>
        <taxon>Neptunomonas</taxon>
    </lineage>
</organism>
<evidence type="ECO:0000313" key="2">
    <source>
        <dbReference type="EMBL" id="MDO6453347.1"/>
    </source>
</evidence>
<dbReference type="EMBL" id="JAUYVO010000004">
    <property type="protein sequence ID" value="MDP2522513.1"/>
    <property type="molecule type" value="Genomic_DNA"/>
</dbReference>
<evidence type="ECO:0000313" key="5">
    <source>
        <dbReference type="Proteomes" id="UP001177341"/>
    </source>
</evidence>
<evidence type="ECO:0000313" key="3">
    <source>
        <dbReference type="EMBL" id="MDP2522513.1"/>
    </source>
</evidence>
<evidence type="ECO:0000313" key="4">
    <source>
        <dbReference type="Proteomes" id="UP001169862"/>
    </source>
</evidence>
<dbReference type="Proteomes" id="UP001177341">
    <property type="component" value="Unassembled WGS sequence"/>
</dbReference>
<feature type="transmembrane region" description="Helical" evidence="1">
    <location>
        <begin position="12"/>
        <end position="34"/>
    </location>
</feature>
<dbReference type="AlphaFoldDB" id="A0AAW7XGP6"/>
<dbReference type="Pfam" id="PF07963">
    <property type="entry name" value="N_methyl"/>
    <property type="match status" value="1"/>
</dbReference>
<protein>
    <submittedName>
        <fullName evidence="2">Type II secretion system protein</fullName>
    </submittedName>
</protein>
<dbReference type="InterPro" id="IPR012902">
    <property type="entry name" value="N_methyl_site"/>
</dbReference>
<dbReference type="PROSITE" id="PS00409">
    <property type="entry name" value="PROKAR_NTER_METHYL"/>
    <property type="match status" value="1"/>
</dbReference>
<keyword evidence="5" id="KW-1185">Reference proteome</keyword>
<proteinExistence type="predicted"/>
<keyword evidence="1" id="KW-1133">Transmembrane helix</keyword>
<keyword evidence="1" id="KW-0812">Transmembrane</keyword>
<evidence type="ECO:0000256" key="1">
    <source>
        <dbReference type="SAM" id="Phobius"/>
    </source>
</evidence>
<gene>
    <name evidence="2" type="ORF">Q4490_07200</name>
    <name evidence="3" type="ORF">Q8W30_07985</name>
</gene>
<dbReference type="EMBL" id="JAUOPG010000004">
    <property type="protein sequence ID" value="MDO6453347.1"/>
    <property type="molecule type" value="Genomic_DNA"/>
</dbReference>
<accession>A0AAW7XGP6</accession>
<dbReference type="RefSeq" id="WP_277253767.1">
    <property type="nucleotide sequence ID" value="NZ_CAXPFL010000040.1"/>
</dbReference>
<keyword evidence="1" id="KW-0472">Membrane</keyword>